<gene>
    <name evidence="1" type="ORF">SAMN04489800_1692</name>
</gene>
<comment type="caution">
    <text evidence="1">The sequence shown here is derived from an EMBL/GenBank/DDBJ whole genome shotgun (WGS) entry which is preliminary data.</text>
</comment>
<dbReference type="PATRIC" id="fig|882211.3.peg.1365"/>
<organism evidence="1 2">
    <name type="scientific">Pseudomonas deceptionensis</name>
    <dbReference type="NCBI Taxonomy" id="882211"/>
    <lineage>
        <taxon>Bacteria</taxon>
        <taxon>Pseudomonadati</taxon>
        <taxon>Pseudomonadota</taxon>
        <taxon>Gammaproteobacteria</taxon>
        <taxon>Pseudomonadales</taxon>
        <taxon>Pseudomonadaceae</taxon>
        <taxon>Pseudomonas</taxon>
    </lineage>
</organism>
<dbReference type="OrthoDB" id="7028088at2"/>
<accession>A0A0J6GAD3</accession>
<dbReference type="AlphaFoldDB" id="A0A0J6GAD3"/>
<protein>
    <submittedName>
        <fullName evidence="1">Uncharacterized protein</fullName>
    </submittedName>
</protein>
<name>A0A0J6GAD3_PSEDM</name>
<keyword evidence="2" id="KW-1185">Reference proteome</keyword>
<dbReference type="EMBL" id="FNUD01000002">
    <property type="protein sequence ID" value="SEE67092.1"/>
    <property type="molecule type" value="Genomic_DNA"/>
</dbReference>
<evidence type="ECO:0000313" key="1">
    <source>
        <dbReference type="EMBL" id="SEE67092.1"/>
    </source>
</evidence>
<evidence type="ECO:0000313" key="2">
    <source>
        <dbReference type="Proteomes" id="UP000183613"/>
    </source>
</evidence>
<sequence>MNDFNSSDESAKNKDTHALAGPATLILIGGSGDTDTPINTGCAIPTPSLVQDANGNTVFDGVVYWSMSTNPHMPNFNITNTSARNCLITGPVTQSFSLTMKATYLNLTNSKTISVKAISSTTPKIKTVSPTP</sequence>
<proteinExistence type="predicted"/>
<reference evidence="1" key="1">
    <citation type="submission" date="2016-10" db="EMBL/GenBank/DDBJ databases">
        <authorList>
            <person name="Varghese N."/>
            <person name="Submissions S."/>
        </authorList>
    </citation>
    <scope>NUCLEOTIDE SEQUENCE [LARGE SCALE GENOMIC DNA]</scope>
    <source>
        <strain evidence="1">LMG 25555</strain>
    </source>
</reference>
<dbReference type="Proteomes" id="UP000183613">
    <property type="component" value="Unassembled WGS sequence"/>
</dbReference>
<dbReference type="RefSeq" id="WP_048359155.1">
    <property type="nucleotide sequence ID" value="NZ_FNUD01000002.1"/>
</dbReference>